<dbReference type="SUPFAM" id="SSF51366">
    <property type="entry name" value="Ribulose-phoshate binding barrel"/>
    <property type="match status" value="1"/>
</dbReference>
<keyword evidence="3 8" id="KW-0028">Amino-acid biosynthesis</keyword>
<evidence type="ECO:0000256" key="2">
    <source>
        <dbReference type="ARBA" id="ARBA00004696"/>
    </source>
</evidence>
<evidence type="ECO:0000256" key="8">
    <source>
        <dbReference type="HAMAP-Rule" id="MF_00134"/>
    </source>
</evidence>
<dbReference type="InterPro" id="IPR045186">
    <property type="entry name" value="Indole-3-glycerol_P_synth"/>
</dbReference>
<keyword evidence="7 8" id="KW-0456">Lyase</keyword>
<dbReference type="NCBIfam" id="NF001369">
    <property type="entry name" value="PRK00278.1-1"/>
    <property type="match status" value="1"/>
</dbReference>
<dbReference type="PROSITE" id="PS00614">
    <property type="entry name" value="IGPS"/>
    <property type="match status" value="1"/>
</dbReference>
<dbReference type="RefSeq" id="WP_376840588.1">
    <property type="nucleotide sequence ID" value="NZ_JBHMAU010000066.1"/>
</dbReference>
<dbReference type="EC" id="4.1.1.48" evidence="8"/>
<evidence type="ECO:0000259" key="9">
    <source>
        <dbReference type="Pfam" id="PF00218"/>
    </source>
</evidence>
<proteinExistence type="inferred from homology"/>
<dbReference type="Proteomes" id="UP001589707">
    <property type="component" value="Unassembled WGS sequence"/>
</dbReference>
<dbReference type="HAMAP" id="MF_00134_B">
    <property type="entry name" value="IGPS_B"/>
    <property type="match status" value="1"/>
</dbReference>
<dbReference type="InterPro" id="IPR013785">
    <property type="entry name" value="Aldolase_TIM"/>
</dbReference>
<reference evidence="10 11" key="1">
    <citation type="submission" date="2024-09" db="EMBL/GenBank/DDBJ databases">
        <authorList>
            <person name="Sun Q."/>
            <person name="Mori K."/>
        </authorList>
    </citation>
    <scope>NUCLEOTIDE SEQUENCE [LARGE SCALE GENOMIC DNA]</scope>
    <source>
        <strain evidence="10 11">JCM 11683</strain>
    </source>
</reference>
<evidence type="ECO:0000256" key="6">
    <source>
        <dbReference type="ARBA" id="ARBA00023141"/>
    </source>
</evidence>
<dbReference type="PANTHER" id="PTHR22854">
    <property type="entry name" value="TRYPTOPHAN BIOSYNTHESIS PROTEIN"/>
    <property type="match status" value="1"/>
</dbReference>
<keyword evidence="5 8" id="KW-0822">Tryptophan biosynthesis</keyword>
<comment type="similarity">
    <text evidence="8">Belongs to the TrpC family.</text>
</comment>
<keyword evidence="11" id="KW-1185">Reference proteome</keyword>
<keyword evidence="6 8" id="KW-0057">Aromatic amino acid biosynthesis</keyword>
<feature type="domain" description="Indole-3-glycerol phosphate synthase" evidence="9">
    <location>
        <begin position="5"/>
        <end position="251"/>
    </location>
</feature>
<keyword evidence="4 8" id="KW-0210">Decarboxylase</keyword>
<comment type="caution">
    <text evidence="10">The sequence shown here is derived from an EMBL/GenBank/DDBJ whole genome shotgun (WGS) entry which is preliminary data.</text>
</comment>
<evidence type="ECO:0000313" key="11">
    <source>
        <dbReference type="Proteomes" id="UP001589707"/>
    </source>
</evidence>
<evidence type="ECO:0000256" key="3">
    <source>
        <dbReference type="ARBA" id="ARBA00022605"/>
    </source>
</evidence>
<gene>
    <name evidence="8 10" type="primary">trpC</name>
    <name evidence="10" type="ORF">ACFFN1_10020</name>
</gene>
<dbReference type="InterPro" id="IPR013798">
    <property type="entry name" value="Indole-3-glycerol_P_synth_dom"/>
</dbReference>
<sequence length="268" mass="27530">MSVLADIITGVRADLAERRAAVPLTDITSRAADAPAVRSFLPRAAEDFGIIAEVKRSSPSAGPLADIADPAALAAAYAVGGAAAISVLTEQRRFNGSLADLDAVRAAVDIPVLRKDFMVDEYQFYEARAHGADIVLLIVAGLSAAQLQEFSELAASLGMAALVEAHTAEEIEAAAAIRPALLGINTRNLKDLSVDLGRFAPLAELCPPESVLVGESGVSTAADVSAYAAQGADLALVGQALVTGGQPQENVAAFTAAGQTAKAERQRT</sequence>
<accession>A0ABV5X2R5</accession>
<evidence type="ECO:0000256" key="4">
    <source>
        <dbReference type="ARBA" id="ARBA00022793"/>
    </source>
</evidence>
<comment type="pathway">
    <text evidence="2 8">Amino-acid biosynthesis; L-tryptophan biosynthesis; L-tryptophan from chorismate: step 4/5.</text>
</comment>
<dbReference type="InterPro" id="IPR011060">
    <property type="entry name" value="RibuloseP-bd_barrel"/>
</dbReference>
<protein>
    <recommendedName>
        <fullName evidence="8">Indole-3-glycerol phosphate synthase</fullName>
        <shortName evidence="8">IGPS</shortName>
        <ecNumber evidence="8">4.1.1.48</ecNumber>
    </recommendedName>
</protein>
<comment type="catalytic activity">
    <reaction evidence="1 8">
        <text>1-(2-carboxyphenylamino)-1-deoxy-D-ribulose 5-phosphate + H(+) = (1S,2R)-1-C-(indol-3-yl)glycerol 3-phosphate + CO2 + H2O</text>
        <dbReference type="Rhea" id="RHEA:23476"/>
        <dbReference type="ChEBI" id="CHEBI:15377"/>
        <dbReference type="ChEBI" id="CHEBI:15378"/>
        <dbReference type="ChEBI" id="CHEBI:16526"/>
        <dbReference type="ChEBI" id="CHEBI:58613"/>
        <dbReference type="ChEBI" id="CHEBI:58866"/>
        <dbReference type="EC" id="4.1.1.48"/>
    </reaction>
</comment>
<organism evidence="10 11">
    <name type="scientific">Brevibacterium otitidis</name>
    <dbReference type="NCBI Taxonomy" id="53364"/>
    <lineage>
        <taxon>Bacteria</taxon>
        <taxon>Bacillati</taxon>
        <taxon>Actinomycetota</taxon>
        <taxon>Actinomycetes</taxon>
        <taxon>Micrococcales</taxon>
        <taxon>Brevibacteriaceae</taxon>
        <taxon>Brevibacterium</taxon>
    </lineage>
</organism>
<evidence type="ECO:0000313" key="10">
    <source>
        <dbReference type="EMBL" id="MFB9776730.1"/>
    </source>
</evidence>
<evidence type="ECO:0000256" key="5">
    <source>
        <dbReference type="ARBA" id="ARBA00022822"/>
    </source>
</evidence>
<evidence type="ECO:0000256" key="1">
    <source>
        <dbReference type="ARBA" id="ARBA00001633"/>
    </source>
</evidence>
<dbReference type="Gene3D" id="3.20.20.70">
    <property type="entry name" value="Aldolase class I"/>
    <property type="match status" value="1"/>
</dbReference>
<dbReference type="Pfam" id="PF00218">
    <property type="entry name" value="IGPS"/>
    <property type="match status" value="1"/>
</dbReference>
<dbReference type="PANTHER" id="PTHR22854:SF2">
    <property type="entry name" value="INDOLE-3-GLYCEROL-PHOSPHATE SYNTHASE"/>
    <property type="match status" value="1"/>
</dbReference>
<dbReference type="InterPro" id="IPR001468">
    <property type="entry name" value="Indole-3-GlycerolPSynthase_CS"/>
</dbReference>
<evidence type="ECO:0000256" key="7">
    <source>
        <dbReference type="ARBA" id="ARBA00023239"/>
    </source>
</evidence>
<dbReference type="CDD" id="cd00331">
    <property type="entry name" value="IGPS"/>
    <property type="match status" value="1"/>
</dbReference>
<dbReference type="EMBL" id="JBHMAU010000066">
    <property type="protein sequence ID" value="MFB9776730.1"/>
    <property type="molecule type" value="Genomic_DNA"/>
</dbReference>
<name>A0ABV5X2R5_9MICO</name>
<dbReference type="GO" id="GO:0004425">
    <property type="term" value="F:indole-3-glycerol-phosphate synthase activity"/>
    <property type="evidence" value="ECO:0007669"/>
    <property type="project" value="UniProtKB-EC"/>
</dbReference>